<dbReference type="OrthoDB" id="4773763at2759"/>
<comment type="caution">
    <text evidence="2">The sequence shown here is derived from an EMBL/GenBank/DDBJ whole genome shotgun (WGS) entry which is preliminary data.</text>
</comment>
<feature type="compositionally biased region" description="Pro residues" evidence="1">
    <location>
        <begin position="362"/>
        <end position="381"/>
    </location>
</feature>
<protein>
    <submittedName>
        <fullName evidence="2">Uncharacterized protein</fullName>
    </submittedName>
</protein>
<feature type="compositionally biased region" description="Basic and acidic residues" evidence="1">
    <location>
        <begin position="23"/>
        <end position="37"/>
    </location>
</feature>
<dbReference type="AlphaFoldDB" id="A0A553HYD7"/>
<feature type="compositionally biased region" description="Basic residues" evidence="1">
    <location>
        <begin position="45"/>
        <end position="58"/>
    </location>
</feature>
<name>A0A553HYD7_9PEZI</name>
<dbReference type="EMBL" id="VFLP01000032">
    <property type="protein sequence ID" value="TRX92961.1"/>
    <property type="molecule type" value="Genomic_DNA"/>
</dbReference>
<reference evidence="3" key="1">
    <citation type="submission" date="2019-06" db="EMBL/GenBank/DDBJ databases">
        <title>Draft genome sequence of the griseofulvin-producing fungus Xylaria cubensis strain G536.</title>
        <authorList>
            <person name="Mead M.E."/>
            <person name="Raja H.A."/>
            <person name="Steenwyk J.L."/>
            <person name="Knowles S.L."/>
            <person name="Oberlies N.H."/>
            <person name="Rokas A."/>
        </authorList>
    </citation>
    <scope>NUCLEOTIDE SEQUENCE [LARGE SCALE GENOMIC DNA]</scope>
    <source>
        <strain evidence="3">G536</strain>
    </source>
</reference>
<accession>A0A553HYD7</accession>
<feature type="compositionally biased region" description="Low complexity" evidence="1">
    <location>
        <begin position="249"/>
        <end position="263"/>
    </location>
</feature>
<feature type="region of interest" description="Disordered" evidence="1">
    <location>
        <begin position="360"/>
        <end position="381"/>
    </location>
</feature>
<feature type="compositionally biased region" description="Basic residues" evidence="1">
    <location>
        <begin position="1"/>
        <end position="13"/>
    </location>
</feature>
<evidence type="ECO:0000313" key="2">
    <source>
        <dbReference type="EMBL" id="TRX92961.1"/>
    </source>
</evidence>
<dbReference type="Proteomes" id="UP000319160">
    <property type="component" value="Unassembled WGS sequence"/>
</dbReference>
<proteinExistence type="predicted"/>
<gene>
    <name evidence="2" type="ORF">FHL15_006099</name>
</gene>
<feature type="compositionally biased region" description="Low complexity" evidence="1">
    <location>
        <begin position="169"/>
        <end position="180"/>
    </location>
</feature>
<evidence type="ECO:0000256" key="1">
    <source>
        <dbReference type="SAM" id="MobiDB-lite"/>
    </source>
</evidence>
<feature type="compositionally biased region" description="Basic residues" evidence="1">
    <location>
        <begin position="122"/>
        <end position="133"/>
    </location>
</feature>
<feature type="region of interest" description="Disordered" evidence="1">
    <location>
        <begin position="1"/>
        <end position="136"/>
    </location>
</feature>
<sequence length="381" mass="42771">MGRSTRKDRRSRTDRKNNNSRRSSPDRDDDYFMHDAESNNALTSKQRRGRRRNNKNNRRHSEQKNRDNRNSKKQNSYDHFTDPFEELSLGESTFYDEQQRSRVRGNRNHNRGDKQGNENRTPKQHNHHNRPRRSSITSAINDYYNEIRHQDNDNDNTHTPNKNKHNNRSRNLSSRSSSPARLARFCTDCSTVRRANLKLRDWLSSTIQRASSVVDTWSDEVGVGRGSADEMDWQPEPVVRVLILATTATPGSSSGSLTPTPSTIGGISGGWTPPYQQQQQQHAGLGMGEVDSSGGDAAAAAHANPDTGSWGFRPGTLDPGFSMDGGGNSGGVWEVDDLTAGNAAVWNQMNYAYRYRSMMSPPETPPETPPESPPPFMTLVT</sequence>
<evidence type="ECO:0000313" key="3">
    <source>
        <dbReference type="Proteomes" id="UP000319160"/>
    </source>
</evidence>
<organism evidence="2 3">
    <name type="scientific">Xylaria flabelliformis</name>
    <dbReference type="NCBI Taxonomy" id="2512241"/>
    <lineage>
        <taxon>Eukaryota</taxon>
        <taxon>Fungi</taxon>
        <taxon>Dikarya</taxon>
        <taxon>Ascomycota</taxon>
        <taxon>Pezizomycotina</taxon>
        <taxon>Sordariomycetes</taxon>
        <taxon>Xylariomycetidae</taxon>
        <taxon>Xylariales</taxon>
        <taxon>Xylariaceae</taxon>
        <taxon>Xylaria</taxon>
    </lineage>
</organism>
<feature type="region of interest" description="Disordered" evidence="1">
    <location>
        <begin position="249"/>
        <end position="323"/>
    </location>
</feature>
<keyword evidence="3" id="KW-1185">Reference proteome</keyword>
<feature type="compositionally biased region" description="Basic and acidic residues" evidence="1">
    <location>
        <begin position="59"/>
        <end position="82"/>
    </location>
</feature>
<feature type="compositionally biased region" description="Basic and acidic residues" evidence="1">
    <location>
        <begin position="110"/>
        <end position="121"/>
    </location>
</feature>
<feature type="region of interest" description="Disordered" evidence="1">
    <location>
        <begin position="148"/>
        <end position="180"/>
    </location>
</feature>